<dbReference type="InterPro" id="IPR024576">
    <property type="entry name" value="rRNA_MeTfrase_Spb1_DUF3381"/>
</dbReference>
<evidence type="ECO:0000259" key="12">
    <source>
        <dbReference type="Pfam" id="PF11861"/>
    </source>
</evidence>
<dbReference type="InterPro" id="IPR015507">
    <property type="entry name" value="rRNA-MeTfrase_E"/>
</dbReference>
<feature type="compositionally biased region" description="Basic and acidic residues" evidence="9">
    <location>
        <begin position="684"/>
        <end position="699"/>
    </location>
</feature>
<feature type="region of interest" description="Disordered" evidence="9">
    <location>
        <begin position="470"/>
        <end position="520"/>
    </location>
</feature>
<feature type="domain" description="DUF3381" evidence="12">
    <location>
        <begin position="248"/>
        <end position="411"/>
    </location>
</feature>
<dbReference type="Proteomes" id="UP001211907">
    <property type="component" value="Unassembled WGS sequence"/>
</dbReference>
<dbReference type="SUPFAM" id="SSF53335">
    <property type="entry name" value="S-adenosyl-L-methionine-dependent methyltransferases"/>
    <property type="match status" value="1"/>
</dbReference>
<dbReference type="Pfam" id="PF07780">
    <property type="entry name" value="Spb1_C"/>
    <property type="match status" value="1"/>
</dbReference>
<comment type="subcellular location">
    <subcellularLocation>
        <location evidence="1 8">Nucleus</location>
        <location evidence="1 8">Nucleolus</location>
    </subcellularLocation>
</comment>
<dbReference type="EMBL" id="JADGJH010000092">
    <property type="protein sequence ID" value="KAJ3138493.1"/>
    <property type="molecule type" value="Genomic_DNA"/>
</dbReference>
<dbReference type="Pfam" id="PF11861">
    <property type="entry name" value="DUF3381"/>
    <property type="match status" value="1"/>
</dbReference>
<feature type="domain" description="Ribosomal RNA methyltransferase SPB1-like C-terminal" evidence="11">
    <location>
        <begin position="705"/>
        <end position="911"/>
    </location>
</feature>
<dbReference type="GO" id="GO:0008650">
    <property type="term" value="F:rRNA (uridine-2'-O-)-methyltransferase activity"/>
    <property type="evidence" value="ECO:0007669"/>
    <property type="project" value="TreeGrafter"/>
</dbReference>
<feature type="domain" description="Ribosomal RNA methyltransferase FtsJ" evidence="10">
    <location>
        <begin position="24"/>
        <end position="200"/>
    </location>
</feature>
<sequence length="920" mass="103212">MGVSKKHAKGRLDKFYHMAKEQGYRARSAFKLIQLNKKYAFLEKAKVLVDLCAAPGGWLQVAQKYMPRSSIIIGLDLAPIKPIPGVITHVEDITTPKCRATLKGELKTWKADVFLHDGAPNVGVSWIQDAFTQNELTLSSLKLATEFLVPNGVFVTKVFRSKDYNKLLWVFNQLFDNVEATKPTSSRNVSAEIFVVCRGYKAPKKIDPRLLDSKYVFKEVDDNAGDENDPKKVKDRQNQILNDLFHPERHRDGYADGATILYTTTPVSEFVRSSDHIAILAKNNALTFSNPSNDAQIANDHAVITTSTHTTPQIRIDIGDLRNLGKKDFKGLIKWRETMRIVLGVDKSKEELRKAKEEAVKSEAAKVEEDKNKPDTEESIAAELAQQSEILENERKKEKRKSRERKAKQLLRLRLGMATPMDIGLEAESGGIDGLQHDDYDDGTGVSSRRGGAASLFEVAGARKARKVVKEHGDGASSVFSAQTENLDSEDEDYNSDDLNDSDGILDSDDETANRLGGLENEIDGLYSDYLRRKGERDPTLVVKQKNAGKAAFEEWYGVEWEKKMQGLEDESKPRAKNSGDGDSDSNDSDFSWDDESDEEERQSRKRKNDQEIFDSAIENDGGLSSAALSKKARVFFDNPLFKIASASSNSGMFQKEMTVSDLIEDELDEDEAISKANKNAKNGSKEDKKKSGKKRNEDILSDSDDEKDKKGKSFEVVRTSKADEDFEQTNSFVLDTAAKYTMAQQVIRKSGKRDLIDDAFNRYAFNDPEDLPPWFSADENRHNKINLPVTKEAVDLMKQKLRAMDARPIKKVAEAKFRQRMRATNRLEKAKKKASAVADDEDTPESSKLKDAAKIMAKALKKKPKKETKVVVARHSNKGIKGRPKGVKGRYKMVDGVMKKEMKRAKGKEKAAKKGKRNK</sequence>
<feature type="compositionally biased region" description="Basic and acidic residues" evidence="9">
    <location>
        <begin position="357"/>
        <end position="376"/>
    </location>
</feature>
<feature type="region of interest" description="Disordered" evidence="9">
    <location>
        <begin position="674"/>
        <end position="721"/>
    </location>
</feature>
<evidence type="ECO:0000313" key="13">
    <source>
        <dbReference type="EMBL" id="KAJ3138493.1"/>
    </source>
</evidence>
<feature type="region of interest" description="Disordered" evidence="9">
    <location>
        <begin position="386"/>
        <end position="405"/>
    </location>
</feature>
<feature type="compositionally biased region" description="Acidic residues" evidence="9">
    <location>
        <begin position="487"/>
        <end position="511"/>
    </location>
</feature>
<feature type="binding site" evidence="8">
    <location>
        <position position="92"/>
    </location>
    <ligand>
        <name>S-adenosyl-L-methionine</name>
        <dbReference type="ChEBI" id="CHEBI:59789"/>
    </ligand>
</feature>
<dbReference type="InterPro" id="IPR050082">
    <property type="entry name" value="RNA_methyltr_RlmE"/>
</dbReference>
<organism evidence="13 14">
    <name type="scientific">Physocladia obscura</name>
    <dbReference type="NCBI Taxonomy" id="109957"/>
    <lineage>
        <taxon>Eukaryota</taxon>
        <taxon>Fungi</taxon>
        <taxon>Fungi incertae sedis</taxon>
        <taxon>Chytridiomycota</taxon>
        <taxon>Chytridiomycota incertae sedis</taxon>
        <taxon>Chytridiomycetes</taxon>
        <taxon>Chytridiales</taxon>
        <taxon>Chytriomycetaceae</taxon>
        <taxon>Physocladia</taxon>
    </lineage>
</organism>
<dbReference type="Pfam" id="PF01728">
    <property type="entry name" value="FtsJ"/>
    <property type="match status" value="1"/>
</dbReference>
<gene>
    <name evidence="13" type="primary">SPB1</name>
    <name evidence="13" type="ORF">HK100_012568</name>
</gene>
<feature type="compositionally biased region" description="Basic and acidic residues" evidence="9">
    <location>
        <begin position="707"/>
        <end position="721"/>
    </location>
</feature>
<dbReference type="PANTHER" id="PTHR10920">
    <property type="entry name" value="RIBOSOMAL RNA METHYLTRANSFERASE"/>
    <property type="match status" value="1"/>
</dbReference>
<feature type="region of interest" description="Disordered" evidence="9">
    <location>
        <begin position="566"/>
        <end position="621"/>
    </location>
</feature>
<keyword evidence="5 8" id="KW-0808">Transferase</keyword>
<dbReference type="FunFam" id="3.40.50.150:FF:000004">
    <property type="entry name" value="AdoMet-dependent rRNA methyltransferase SPB1"/>
    <property type="match status" value="1"/>
</dbReference>
<evidence type="ECO:0000256" key="8">
    <source>
        <dbReference type="HAMAP-Rule" id="MF_03163"/>
    </source>
</evidence>
<dbReference type="HAMAP" id="MF_01547">
    <property type="entry name" value="RNA_methyltr_E"/>
    <property type="match status" value="1"/>
</dbReference>
<reference evidence="13" key="1">
    <citation type="submission" date="2020-05" db="EMBL/GenBank/DDBJ databases">
        <title>Phylogenomic resolution of chytrid fungi.</title>
        <authorList>
            <person name="Stajich J.E."/>
            <person name="Amses K."/>
            <person name="Simmons R."/>
            <person name="Seto K."/>
            <person name="Myers J."/>
            <person name="Bonds A."/>
            <person name="Quandt C.A."/>
            <person name="Barry K."/>
            <person name="Liu P."/>
            <person name="Grigoriev I."/>
            <person name="Longcore J.E."/>
            <person name="James T.Y."/>
        </authorList>
    </citation>
    <scope>NUCLEOTIDE SEQUENCE</scope>
    <source>
        <strain evidence="13">JEL0513</strain>
    </source>
</reference>
<protein>
    <submittedName>
        <fullName evidence="13">AdoMet-dependent rRNA methyltransferase spb1</fullName>
    </submittedName>
</protein>
<feature type="compositionally biased region" description="Basic and acidic residues" evidence="9">
    <location>
        <begin position="566"/>
        <end position="580"/>
    </location>
</feature>
<keyword evidence="4 8" id="KW-0489">Methyltransferase</keyword>
<dbReference type="GO" id="GO:0005730">
    <property type="term" value="C:nucleolus"/>
    <property type="evidence" value="ECO:0007669"/>
    <property type="project" value="UniProtKB-SubCell"/>
</dbReference>
<evidence type="ECO:0000256" key="6">
    <source>
        <dbReference type="ARBA" id="ARBA00022691"/>
    </source>
</evidence>
<evidence type="ECO:0000256" key="5">
    <source>
        <dbReference type="ARBA" id="ARBA00022679"/>
    </source>
</evidence>
<keyword evidence="14" id="KW-1185">Reference proteome</keyword>
<evidence type="ECO:0000256" key="7">
    <source>
        <dbReference type="ARBA" id="ARBA00023242"/>
    </source>
</evidence>
<feature type="binding site" evidence="8">
    <location>
        <position position="56"/>
    </location>
    <ligand>
        <name>S-adenosyl-L-methionine</name>
        <dbReference type="ChEBI" id="CHEBI:59789"/>
    </ligand>
</feature>
<dbReference type="PANTHER" id="PTHR10920:SF13">
    <property type="entry name" value="PRE-RRNA 2'-O-RIBOSE RNA METHYLTRANSFERASE FTSJ3"/>
    <property type="match status" value="1"/>
</dbReference>
<feature type="compositionally biased region" description="Basic residues" evidence="9">
    <location>
        <begin position="826"/>
        <end position="835"/>
    </location>
</feature>
<dbReference type="InterPro" id="IPR029063">
    <property type="entry name" value="SAM-dependent_MTases_sf"/>
</dbReference>
<dbReference type="InterPro" id="IPR028589">
    <property type="entry name" value="SPB1-like"/>
</dbReference>
<feature type="active site" description="Proton acceptor" evidence="8">
    <location>
        <position position="157"/>
    </location>
</feature>
<evidence type="ECO:0000256" key="9">
    <source>
        <dbReference type="SAM" id="MobiDB-lite"/>
    </source>
</evidence>
<feature type="binding site" evidence="8">
    <location>
        <position position="76"/>
    </location>
    <ligand>
        <name>S-adenosyl-L-methionine</name>
        <dbReference type="ChEBI" id="CHEBI:59789"/>
    </ligand>
</feature>
<keyword evidence="3 8" id="KW-0698">rRNA processing</keyword>
<feature type="compositionally biased region" description="Acidic residues" evidence="9">
    <location>
        <begin position="582"/>
        <end position="601"/>
    </location>
</feature>
<dbReference type="GO" id="GO:0000466">
    <property type="term" value="P:maturation of 5.8S rRNA from tricistronic rRNA transcript (SSU-rRNA, 5.8S rRNA, LSU-rRNA)"/>
    <property type="evidence" value="ECO:0007669"/>
    <property type="project" value="TreeGrafter"/>
</dbReference>
<feature type="region of interest" description="Disordered" evidence="9">
    <location>
        <begin position="826"/>
        <end position="920"/>
    </location>
</feature>
<dbReference type="AlphaFoldDB" id="A0AAD5TE43"/>
<feature type="compositionally biased region" description="Basic residues" evidence="9">
    <location>
        <begin position="902"/>
        <end position="920"/>
    </location>
</feature>
<dbReference type="InterPro" id="IPR002877">
    <property type="entry name" value="RNA_MeTrfase_FtsJ_dom"/>
</dbReference>
<proteinExistence type="inferred from homology"/>
<dbReference type="InterPro" id="IPR012920">
    <property type="entry name" value="rRNA_MeTfrase_SPB1-like_C"/>
</dbReference>
<dbReference type="Gene3D" id="3.40.50.150">
    <property type="entry name" value="Vaccinia Virus protein VP39"/>
    <property type="match status" value="1"/>
</dbReference>
<feature type="binding site" evidence="8">
    <location>
        <position position="117"/>
    </location>
    <ligand>
        <name>S-adenosyl-L-methionine</name>
        <dbReference type="ChEBI" id="CHEBI:59789"/>
    </ligand>
</feature>
<evidence type="ECO:0000256" key="1">
    <source>
        <dbReference type="ARBA" id="ARBA00004604"/>
    </source>
</evidence>
<dbReference type="GO" id="GO:0030687">
    <property type="term" value="C:preribosome, large subunit precursor"/>
    <property type="evidence" value="ECO:0007669"/>
    <property type="project" value="TreeGrafter"/>
</dbReference>
<accession>A0AAD5TE43</accession>
<name>A0AAD5TE43_9FUNG</name>
<feature type="compositionally biased region" description="Basic residues" evidence="9">
    <location>
        <begin position="876"/>
        <end position="892"/>
    </location>
</feature>
<comment type="caution">
    <text evidence="13">The sequence shown here is derived from an EMBL/GenBank/DDBJ whole genome shotgun (WGS) entry which is preliminary data.</text>
</comment>
<dbReference type="HAMAP" id="MF_03163">
    <property type="entry name" value="RNA_methyltr_E_SPB1"/>
    <property type="match status" value="1"/>
</dbReference>
<evidence type="ECO:0000256" key="4">
    <source>
        <dbReference type="ARBA" id="ARBA00022603"/>
    </source>
</evidence>
<evidence type="ECO:0000259" key="10">
    <source>
        <dbReference type="Pfam" id="PF01728"/>
    </source>
</evidence>
<keyword evidence="6 8" id="KW-0949">S-adenosyl-L-methionine</keyword>
<comment type="similarity">
    <text evidence="8">Belongs to the class I-like SAM-binding methyltransferase superfamily. RNA methyltransferase RlmE family. SPB1 subfamily.</text>
</comment>
<evidence type="ECO:0000256" key="3">
    <source>
        <dbReference type="ARBA" id="ARBA00022552"/>
    </source>
</evidence>
<evidence type="ECO:0000256" key="2">
    <source>
        <dbReference type="ARBA" id="ARBA00022517"/>
    </source>
</evidence>
<keyword evidence="7 8" id="KW-0539">Nucleus</keyword>
<dbReference type="GO" id="GO:0000463">
    <property type="term" value="P:maturation of LSU-rRNA from tricistronic rRNA transcript (SSU-rRNA, 5.8S rRNA, LSU-rRNA)"/>
    <property type="evidence" value="ECO:0007669"/>
    <property type="project" value="TreeGrafter"/>
</dbReference>
<evidence type="ECO:0000259" key="11">
    <source>
        <dbReference type="Pfam" id="PF07780"/>
    </source>
</evidence>
<feature type="region of interest" description="Disordered" evidence="9">
    <location>
        <begin position="357"/>
        <end position="378"/>
    </location>
</feature>
<evidence type="ECO:0000313" key="14">
    <source>
        <dbReference type="Proteomes" id="UP001211907"/>
    </source>
</evidence>
<feature type="binding site" evidence="8">
    <location>
        <position position="58"/>
    </location>
    <ligand>
        <name>S-adenosyl-L-methionine</name>
        <dbReference type="ChEBI" id="CHEBI:59789"/>
    </ligand>
</feature>
<dbReference type="GO" id="GO:0016435">
    <property type="term" value="F:rRNA (guanine) methyltransferase activity"/>
    <property type="evidence" value="ECO:0007669"/>
    <property type="project" value="TreeGrafter"/>
</dbReference>
<keyword evidence="2 8" id="KW-0690">Ribosome biogenesis</keyword>